<accession>A0ABM2A4K5</accession>
<evidence type="ECO:0000313" key="3">
    <source>
        <dbReference type="Proteomes" id="UP000069940"/>
    </source>
</evidence>
<feature type="compositionally biased region" description="Polar residues" evidence="1">
    <location>
        <begin position="237"/>
        <end position="264"/>
    </location>
</feature>
<dbReference type="Proteomes" id="UP000069940">
    <property type="component" value="Unassembled WGS sequence"/>
</dbReference>
<feature type="region of interest" description="Disordered" evidence="1">
    <location>
        <begin position="232"/>
        <end position="388"/>
    </location>
</feature>
<organism evidence="2 3">
    <name type="scientific">Aedes albopictus</name>
    <name type="common">Asian tiger mosquito</name>
    <name type="synonym">Stegomyia albopicta</name>
    <dbReference type="NCBI Taxonomy" id="7160"/>
    <lineage>
        <taxon>Eukaryota</taxon>
        <taxon>Metazoa</taxon>
        <taxon>Ecdysozoa</taxon>
        <taxon>Arthropoda</taxon>
        <taxon>Hexapoda</taxon>
        <taxon>Insecta</taxon>
        <taxon>Pterygota</taxon>
        <taxon>Neoptera</taxon>
        <taxon>Endopterygota</taxon>
        <taxon>Diptera</taxon>
        <taxon>Nematocera</taxon>
        <taxon>Culicoidea</taxon>
        <taxon>Culicidae</taxon>
        <taxon>Culicinae</taxon>
        <taxon>Aedini</taxon>
        <taxon>Aedes</taxon>
        <taxon>Stegomyia</taxon>
    </lineage>
</organism>
<dbReference type="RefSeq" id="XP_062715121.1">
    <property type="nucleotide sequence ID" value="XM_062859137.1"/>
</dbReference>
<proteinExistence type="predicted"/>
<reference evidence="3" key="1">
    <citation type="journal article" date="2015" name="Proc. Natl. Acad. Sci. U.S.A.">
        <title>Genome sequence of the Asian Tiger mosquito, Aedes albopictus, reveals insights into its biology, genetics, and evolution.</title>
        <authorList>
            <person name="Chen X.G."/>
            <person name="Jiang X."/>
            <person name="Gu J."/>
            <person name="Xu M."/>
            <person name="Wu Y."/>
            <person name="Deng Y."/>
            <person name="Zhang C."/>
            <person name="Bonizzoni M."/>
            <person name="Dermauw W."/>
            <person name="Vontas J."/>
            <person name="Armbruster P."/>
            <person name="Huang X."/>
            <person name="Yang Y."/>
            <person name="Zhang H."/>
            <person name="He W."/>
            <person name="Peng H."/>
            <person name="Liu Y."/>
            <person name="Wu K."/>
            <person name="Chen J."/>
            <person name="Lirakis M."/>
            <person name="Topalis P."/>
            <person name="Van Leeuwen T."/>
            <person name="Hall A.B."/>
            <person name="Jiang X."/>
            <person name="Thorpe C."/>
            <person name="Mueller R.L."/>
            <person name="Sun C."/>
            <person name="Waterhouse R.M."/>
            <person name="Yan G."/>
            <person name="Tu Z.J."/>
            <person name="Fang X."/>
            <person name="James A.A."/>
        </authorList>
    </citation>
    <scope>NUCLEOTIDE SEQUENCE [LARGE SCALE GENOMIC DNA]</scope>
    <source>
        <strain evidence="3">Foshan</strain>
    </source>
</reference>
<evidence type="ECO:0000256" key="1">
    <source>
        <dbReference type="SAM" id="MobiDB-lite"/>
    </source>
</evidence>
<evidence type="ECO:0000313" key="2">
    <source>
        <dbReference type="EnsemblMetazoa" id="AALFPA23_024392.P36363"/>
    </source>
</evidence>
<dbReference type="EnsemblMetazoa" id="AALFPA23_024392.R36363">
    <property type="protein sequence ID" value="AALFPA23_024392.P36363"/>
    <property type="gene ID" value="AALFPA23_024392"/>
</dbReference>
<evidence type="ECO:0008006" key="4">
    <source>
        <dbReference type="Google" id="ProtNLM"/>
    </source>
</evidence>
<protein>
    <recommendedName>
        <fullName evidence="4">CCHC-type domain-containing protein</fullName>
    </recommendedName>
</protein>
<sequence length="388" mass="44168">MADTKVRVNTLKFSFGRDSSEPTDAEMFEFCRERRFNPEEIYSIHKEKDSMAIFVKFKSESFMKRVLRNTQPVLTFNYANGNAASVTVSEADNSFKYVRVFNLPPEIEEKEIYQALSPYGIIRQQVREKYHPSTGFPVFSTVRGLYMEVTREIPPQIRIRHFQARIYHDGMVNKCFLCKSTEHVKANCPKRNVAQSSVQGRLYSDIVEARDLRPDFAKRMEESQLECQMTVLRKQSEPVQSEQCASGSNMNGTEENVVTESSITEQREVGAGKQTPAVTSEEPLPLVQGHGVPIDVDSQQSDEQDQSSNQQPFVEQKTKKRGRKKNRSDKDESSNDSDPETIRVPGSVSLLEAQQRRTRSSSKQPRIDQADTSTDDQLGAVSKTSQRK</sequence>
<feature type="compositionally biased region" description="Basic residues" evidence="1">
    <location>
        <begin position="318"/>
        <end position="327"/>
    </location>
</feature>
<dbReference type="SUPFAM" id="SSF54928">
    <property type="entry name" value="RNA-binding domain, RBD"/>
    <property type="match status" value="1"/>
</dbReference>
<dbReference type="InterPro" id="IPR035979">
    <property type="entry name" value="RBD_domain_sf"/>
</dbReference>
<name>A0ABM2A4K5_AEDAL</name>
<dbReference type="GeneID" id="134291415"/>
<reference evidence="2" key="2">
    <citation type="submission" date="2025-05" db="UniProtKB">
        <authorList>
            <consortium name="EnsemblMetazoa"/>
        </authorList>
    </citation>
    <scope>IDENTIFICATION</scope>
    <source>
        <strain evidence="2">Foshan</strain>
    </source>
</reference>
<keyword evidence="3" id="KW-1185">Reference proteome</keyword>